<sequence length="121" mass="13767">MKILYRVFFFCIAGGKSSVSVSRSIPVRNGHFWYTIVISVKPLRNLTKVSLCLSLSLSLFELVSALGQSEAGKTFVLKVFPFKFQTFLQLFELEDEYIQREIRKPPKKTTCNLISCALLPV</sequence>
<dbReference type="Proteomes" id="UP000028999">
    <property type="component" value="Unassembled WGS sequence"/>
</dbReference>
<dbReference type="Gramene" id="CDY12461">
    <property type="protein sequence ID" value="CDY12461"/>
    <property type="gene ID" value="GSBRNA2T00061747001"/>
</dbReference>
<name>A0A078FGY3_BRANA</name>
<dbReference type="PaxDb" id="3708-A0A078FGY3"/>
<accession>A0A078FGY3</accession>
<dbReference type="STRING" id="3708.A0A078FGY3"/>
<evidence type="ECO:0000313" key="1">
    <source>
        <dbReference type="EMBL" id="CDY12461.1"/>
    </source>
</evidence>
<protein>
    <submittedName>
        <fullName evidence="1">BnaC08g09500D protein</fullName>
    </submittedName>
</protein>
<keyword evidence="2" id="KW-1185">Reference proteome</keyword>
<organism evidence="1 2">
    <name type="scientific">Brassica napus</name>
    <name type="common">Rape</name>
    <dbReference type="NCBI Taxonomy" id="3708"/>
    <lineage>
        <taxon>Eukaryota</taxon>
        <taxon>Viridiplantae</taxon>
        <taxon>Streptophyta</taxon>
        <taxon>Embryophyta</taxon>
        <taxon>Tracheophyta</taxon>
        <taxon>Spermatophyta</taxon>
        <taxon>Magnoliopsida</taxon>
        <taxon>eudicotyledons</taxon>
        <taxon>Gunneridae</taxon>
        <taxon>Pentapetalae</taxon>
        <taxon>rosids</taxon>
        <taxon>malvids</taxon>
        <taxon>Brassicales</taxon>
        <taxon>Brassicaceae</taxon>
        <taxon>Brassiceae</taxon>
        <taxon>Brassica</taxon>
    </lineage>
</organism>
<dbReference type="OMA" id="CNLISCA"/>
<gene>
    <name evidence="1" type="primary">BnaC08g09500D</name>
    <name evidence="1" type="ORF">GSBRNA2T00061747001</name>
</gene>
<dbReference type="EMBL" id="LK032022">
    <property type="protein sequence ID" value="CDY12461.1"/>
    <property type="molecule type" value="Genomic_DNA"/>
</dbReference>
<evidence type="ECO:0000313" key="2">
    <source>
        <dbReference type="Proteomes" id="UP000028999"/>
    </source>
</evidence>
<dbReference type="AlphaFoldDB" id="A0A078FGY3"/>
<proteinExistence type="predicted"/>
<reference evidence="1 2" key="1">
    <citation type="journal article" date="2014" name="Science">
        <title>Plant genetics. Early allopolyploid evolution in the post-Neolithic Brassica napus oilseed genome.</title>
        <authorList>
            <person name="Chalhoub B."/>
            <person name="Denoeud F."/>
            <person name="Liu S."/>
            <person name="Parkin I.A."/>
            <person name="Tang H."/>
            <person name="Wang X."/>
            <person name="Chiquet J."/>
            <person name="Belcram H."/>
            <person name="Tong C."/>
            <person name="Samans B."/>
            <person name="Correa M."/>
            <person name="Da Silva C."/>
            <person name="Just J."/>
            <person name="Falentin C."/>
            <person name="Koh C.S."/>
            <person name="Le Clainche I."/>
            <person name="Bernard M."/>
            <person name="Bento P."/>
            <person name="Noel B."/>
            <person name="Labadie K."/>
            <person name="Alberti A."/>
            <person name="Charles M."/>
            <person name="Arnaud D."/>
            <person name="Guo H."/>
            <person name="Daviaud C."/>
            <person name="Alamery S."/>
            <person name="Jabbari K."/>
            <person name="Zhao M."/>
            <person name="Edger P.P."/>
            <person name="Chelaifa H."/>
            <person name="Tack D."/>
            <person name="Lassalle G."/>
            <person name="Mestiri I."/>
            <person name="Schnel N."/>
            <person name="Le Paslier M.C."/>
            <person name="Fan G."/>
            <person name="Renault V."/>
            <person name="Bayer P.E."/>
            <person name="Golicz A.A."/>
            <person name="Manoli S."/>
            <person name="Lee T.H."/>
            <person name="Thi V.H."/>
            <person name="Chalabi S."/>
            <person name="Hu Q."/>
            <person name="Fan C."/>
            <person name="Tollenaere R."/>
            <person name="Lu Y."/>
            <person name="Battail C."/>
            <person name="Shen J."/>
            <person name="Sidebottom C.H."/>
            <person name="Wang X."/>
            <person name="Canaguier A."/>
            <person name="Chauveau A."/>
            <person name="Berard A."/>
            <person name="Deniot G."/>
            <person name="Guan M."/>
            <person name="Liu Z."/>
            <person name="Sun F."/>
            <person name="Lim Y.P."/>
            <person name="Lyons E."/>
            <person name="Town C.D."/>
            <person name="Bancroft I."/>
            <person name="Wang X."/>
            <person name="Meng J."/>
            <person name="Ma J."/>
            <person name="Pires J.C."/>
            <person name="King G.J."/>
            <person name="Brunel D."/>
            <person name="Delourme R."/>
            <person name="Renard M."/>
            <person name="Aury J.M."/>
            <person name="Adams K.L."/>
            <person name="Batley J."/>
            <person name="Snowdon R.J."/>
            <person name="Tost J."/>
            <person name="Edwards D."/>
            <person name="Zhou Y."/>
            <person name="Hua W."/>
            <person name="Sharpe A.G."/>
            <person name="Paterson A.H."/>
            <person name="Guan C."/>
            <person name="Wincker P."/>
        </authorList>
    </citation>
    <scope>NUCLEOTIDE SEQUENCE [LARGE SCALE GENOMIC DNA]</scope>
    <source>
        <strain evidence="2">cv. Darmor-bzh</strain>
    </source>
</reference>